<evidence type="ECO:0000256" key="7">
    <source>
        <dbReference type="SAM" id="Phobius"/>
    </source>
</evidence>
<dbReference type="CDD" id="cd13127">
    <property type="entry name" value="MATE_tuaB_like"/>
    <property type="match status" value="1"/>
</dbReference>
<feature type="transmembrane region" description="Helical" evidence="7">
    <location>
        <begin position="266"/>
        <end position="286"/>
    </location>
</feature>
<dbReference type="PANTHER" id="PTHR30250:SF10">
    <property type="entry name" value="LIPOPOLYSACCHARIDE BIOSYNTHESIS PROTEIN WZXC"/>
    <property type="match status" value="1"/>
</dbReference>
<feature type="transmembrane region" description="Helical" evidence="7">
    <location>
        <begin position="29"/>
        <end position="53"/>
    </location>
</feature>
<keyword evidence="6 7" id="KW-0472">Membrane</keyword>
<comment type="caution">
    <text evidence="8">The sequence shown here is derived from an EMBL/GenBank/DDBJ whole genome shotgun (WGS) entry which is preliminary data.</text>
</comment>
<dbReference type="PANTHER" id="PTHR30250">
    <property type="entry name" value="PST FAMILY PREDICTED COLANIC ACID TRANSPORTER"/>
    <property type="match status" value="1"/>
</dbReference>
<name>A0A533QQS9_9BACT</name>
<evidence type="ECO:0000256" key="5">
    <source>
        <dbReference type="ARBA" id="ARBA00022989"/>
    </source>
</evidence>
<feature type="transmembrane region" description="Helical" evidence="7">
    <location>
        <begin position="129"/>
        <end position="149"/>
    </location>
</feature>
<feature type="transmembrane region" description="Helical" evidence="7">
    <location>
        <begin position="457"/>
        <end position="480"/>
    </location>
</feature>
<protein>
    <submittedName>
        <fullName evidence="8">Lipopolysaccharide biosynthesis protein WzxC</fullName>
    </submittedName>
</protein>
<feature type="transmembrane region" description="Helical" evidence="7">
    <location>
        <begin position="307"/>
        <end position="325"/>
    </location>
</feature>
<reference evidence="8 9" key="1">
    <citation type="submission" date="2019-04" db="EMBL/GenBank/DDBJ databases">
        <title>Genome of a novel bacterium Candidatus Jettenia ecosi reconstructed from metagenome of an anammox bioreactor.</title>
        <authorList>
            <person name="Mardanov A.V."/>
            <person name="Beletsky A.V."/>
            <person name="Ravin N.V."/>
            <person name="Botchkova E.A."/>
            <person name="Litti Y.V."/>
            <person name="Nozhevnikova A.N."/>
        </authorList>
    </citation>
    <scope>NUCLEOTIDE SEQUENCE [LARGE SCALE GENOMIC DNA]</scope>
    <source>
        <strain evidence="8">J2</strain>
    </source>
</reference>
<evidence type="ECO:0000256" key="3">
    <source>
        <dbReference type="ARBA" id="ARBA00022475"/>
    </source>
</evidence>
<evidence type="ECO:0000313" key="9">
    <source>
        <dbReference type="Proteomes" id="UP000319783"/>
    </source>
</evidence>
<accession>A0A533QQS9</accession>
<feature type="transmembrane region" description="Helical" evidence="7">
    <location>
        <begin position="97"/>
        <end position="117"/>
    </location>
</feature>
<feature type="transmembrane region" description="Helical" evidence="7">
    <location>
        <begin position="337"/>
        <end position="357"/>
    </location>
</feature>
<sequence length="516" mass="56683">MNQENIVPLSNEKPSQTTKSMSHRALSGFSWTFSGTGVRVGLEMLVLAILARLLTPKDFGIVSAAMVVVRLSEVFAQIGIGPAIVQRQDLKTMHLRTGFTISCLSGLSLTGLISLLAPQISVFFHMEELIPVIRGVSFVFLFQGISLVAESLLQRELQFRWLAIIQSLSYAVGYGIVGISLAFLGFGVWSLVSAYLSQMAFKSIFLLTIKSHPKRLSLERRAIAELMYFGGGFTLARIGNAIAGQGDYLVVGRWLGANALGLYSRAYQLMTIPAMLFAKILDTVLFPAMAQIQTQPERLRVAYRRGVALIALVVLPSSAVAYILSPELITVVFGPKWLEVVMPFKIFAIAMLFRTSYKMSDSLARATGAVYKRAWRQGVYAALVLGGAWIGQFWGISGVAFGVFGAIMVNFILMAHLSLVELSVSWRDFFIAHISAIPLTLIVLSEVYIVTTVLRNFVMPAIIILIVSIVVIMLTMALLLRFASKIALGEAGIWMFQTLLGYIKKRRTSSTSRVNG</sequence>
<keyword evidence="5 7" id="KW-1133">Transmembrane helix</keyword>
<comment type="subcellular location">
    <subcellularLocation>
        <location evidence="1">Cell membrane</location>
        <topology evidence="1">Multi-pass membrane protein</topology>
    </subcellularLocation>
</comment>
<feature type="transmembrane region" description="Helical" evidence="7">
    <location>
        <begin position="161"/>
        <end position="186"/>
    </location>
</feature>
<evidence type="ECO:0000256" key="1">
    <source>
        <dbReference type="ARBA" id="ARBA00004651"/>
    </source>
</evidence>
<proteinExistence type="inferred from homology"/>
<evidence type="ECO:0000256" key="4">
    <source>
        <dbReference type="ARBA" id="ARBA00022692"/>
    </source>
</evidence>
<feature type="transmembrane region" description="Helical" evidence="7">
    <location>
        <begin position="378"/>
        <end position="409"/>
    </location>
</feature>
<evidence type="ECO:0000256" key="6">
    <source>
        <dbReference type="ARBA" id="ARBA00023136"/>
    </source>
</evidence>
<organism evidence="8 9">
    <name type="scientific">Candidatus Jettenia ecosi</name>
    <dbReference type="NCBI Taxonomy" id="2494326"/>
    <lineage>
        <taxon>Bacteria</taxon>
        <taxon>Pseudomonadati</taxon>
        <taxon>Planctomycetota</taxon>
        <taxon>Candidatus Brocadiia</taxon>
        <taxon>Candidatus Brocadiales</taxon>
        <taxon>Candidatus Brocadiaceae</taxon>
        <taxon>Candidatus Jettenia</taxon>
    </lineage>
</organism>
<dbReference type="Pfam" id="PF13440">
    <property type="entry name" value="Polysacc_synt_3"/>
    <property type="match status" value="1"/>
</dbReference>
<keyword evidence="3" id="KW-1003">Cell membrane</keyword>
<evidence type="ECO:0000256" key="2">
    <source>
        <dbReference type="ARBA" id="ARBA00007430"/>
    </source>
</evidence>
<dbReference type="EMBL" id="SULG01000010">
    <property type="protein sequence ID" value="TLD42970.1"/>
    <property type="molecule type" value="Genomic_DNA"/>
</dbReference>
<gene>
    <name evidence="8" type="ORF">JETT_0758</name>
</gene>
<dbReference type="GO" id="GO:0005886">
    <property type="term" value="C:plasma membrane"/>
    <property type="evidence" value="ECO:0007669"/>
    <property type="project" value="UniProtKB-SubCell"/>
</dbReference>
<feature type="transmembrane region" description="Helical" evidence="7">
    <location>
        <begin position="59"/>
        <end position="85"/>
    </location>
</feature>
<dbReference type="Proteomes" id="UP000319783">
    <property type="component" value="Unassembled WGS sequence"/>
</dbReference>
<comment type="similarity">
    <text evidence="2">Belongs to the polysaccharide synthase family.</text>
</comment>
<dbReference type="AlphaFoldDB" id="A0A533QQS9"/>
<evidence type="ECO:0000313" key="8">
    <source>
        <dbReference type="EMBL" id="TLD42970.1"/>
    </source>
</evidence>
<dbReference type="InterPro" id="IPR050833">
    <property type="entry name" value="Poly_Biosynth_Transport"/>
</dbReference>
<keyword evidence="4 7" id="KW-0812">Transmembrane</keyword>
<feature type="transmembrane region" description="Helical" evidence="7">
    <location>
        <begin position="429"/>
        <end position="450"/>
    </location>
</feature>